<organism evidence="8 9">
    <name type="scientific">Methylocaldum marinum</name>
    <dbReference type="NCBI Taxonomy" id="1432792"/>
    <lineage>
        <taxon>Bacteria</taxon>
        <taxon>Pseudomonadati</taxon>
        <taxon>Pseudomonadota</taxon>
        <taxon>Gammaproteobacteria</taxon>
        <taxon>Methylococcales</taxon>
        <taxon>Methylococcaceae</taxon>
        <taxon>Methylocaldum</taxon>
    </lineage>
</organism>
<dbReference type="HAMAP" id="MF_01334">
    <property type="entry name" value="Ribosomal_bL25_CTC"/>
    <property type="match status" value="1"/>
</dbReference>
<dbReference type="AlphaFoldDB" id="A0A250KUP8"/>
<keyword evidence="9" id="KW-1185">Reference proteome</keyword>
<reference evidence="8 9" key="1">
    <citation type="submission" date="2016-12" db="EMBL/GenBank/DDBJ databases">
        <title>Genome sequencing of Methylocaldum marinum.</title>
        <authorList>
            <person name="Takeuchi M."/>
            <person name="Kamagata Y."/>
            <person name="Hiraoka S."/>
            <person name="Oshima K."/>
            <person name="Hattori M."/>
            <person name="Iwasaki W."/>
        </authorList>
    </citation>
    <scope>NUCLEOTIDE SEQUENCE [LARGE SCALE GENOMIC DNA]</scope>
    <source>
        <strain evidence="8 9">S8</strain>
    </source>
</reference>
<evidence type="ECO:0000256" key="3">
    <source>
        <dbReference type="ARBA" id="ARBA00022980"/>
    </source>
</evidence>
<dbReference type="NCBIfam" id="TIGR00731">
    <property type="entry name" value="bL25_bact_ctc"/>
    <property type="match status" value="1"/>
</dbReference>
<dbReference type="CDD" id="cd00495">
    <property type="entry name" value="Ribosomal_L25_TL5_CTC"/>
    <property type="match status" value="1"/>
</dbReference>
<dbReference type="SUPFAM" id="SSF50715">
    <property type="entry name" value="Ribosomal protein L25-like"/>
    <property type="match status" value="1"/>
</dbReference>
<dbReference type="NCBIfam" id="NF004130">
    <property type="entry name" value="PRK05618.1-5"/>
    <property type="match status" value="1"/>
</dbReference>
<gene>
    <name evidence="5" type="primary">rplY</name>
    <name evidence="5" type="synonym">ctc</name>
    <name evidence="8" type="ORF">sS8_3305</name>
</gene>
<dbReference type="GO" id="GO:0008097">
    <property type="term" value="F:5S rRNA binding"/>
    <property type="evidence" value="ECO:0007669"/>
    <property type="project" value="InterPro"/>
</dbReference>
<dbReference type="Gene3D" id="2.170.120.20">
    <property type="entry name" value="Ribosomal protein L25, beta domain"/>
    <property type="match status" value="1"/>
</dbReference>
<comment type="function">
    <text evidence="5">This is one of the proteins that binds to the 5S RNA in the ribosome where it forms part of the central protuberance.</text>
</comment>
<comment type="similarity">
    <text evidence="5">Belongs to the bacterial ribosomal protein bL25 family. CTC subfamily.</text>
</comment>
<keyword evidence="4 5" id="KW-0687">Ribonucleoprotein</keyword>
<keyword evidence="2 5" id="KW-0694">RNA-binding</keyword>
<evidence type="ECO:0000259" key="7">
    <source>
        <dbReference type="Pfam" id="PF14693"/>
    </source>
</evidence>
<dbReference type="NCBIfam" id="NF004612">
    <property type="entry name" value="PRK05943.1"/>
    <property type="match status" value="1"/>
</dbReference>
<dbReference type="InterPro" id="IPR029751">
    <property type="entry name" value="Ribosomal_L25_dom"/>
</dbReference>
<dbReference type="GO" id="GO:0006412">
    <property type="term" value="P:translation"/>
    <property type="evidence" value="ECO:0007669"/>
    <property type="project" value="UniProtKB-UniRule"/>
</dbReference>
<dbReference type="EMBL" id="AP017928">
    <property type="protein sequence ID" value="BBA35244.1"/>
    <property type="molecule type" value="Genomic_DNA"/>
</dbReference>
<dbReference type="Pfam" id="PF01386">
    <property type="entry name" value="Ribosomal_L25p"/>
    <property type="match status" value="1"/>
</dbReference>
<evidence type="ECO:0000313" key="9">
    <source>
        <dbReference type="Proteomes" id="UP000266313"/>
    </source>
</evidence>
<dbReference type="HAMAP" id="MF_01336">
    <property type="entry name" value="Ribosomal_bL25"/>
    <property type="match status" value="1"/>
</dbReference>
<evidence type="ECO:0000256" key="5">
    <source>
        <dbReference type="HAMAP-Rule" id="MF_01334"/>
    </source>
</evidence>
<dbReference type="OrthoDB" id="9806411at2"/>
<dbReference type="InterPro" id="IPR020055">
    <property type="entry name" value="Ribosomal_bL25_short"/>
</dbReference>
<dbReference type="Pfam" id="PF14693">
    <property type="entry name" value="Ribosomal_TL5_C"/>
    <property type="match status" value="1"/>
</dbReference>
<evidence type="ECO:0000256" key="2">
    <source>
        <dbReference type="ARBA" id="ARBA00022884"/>
    </source>
</evidence>
<accession>A0A250KUP8</accession>
<evidence type="ECO:0000259" key="6">
    <source>
        <dbReference type="Pfam" id="PF01386"/>
    </source>
</evidence>
<dbReference type="InterPro" id="IPR020930">
    <property type="entry name" value="Ribosomal_uL5_bac-type"/>
</dbReference>
<protein>
    <recommendedName>
        <fullName evidence="5">Large ribosomal subunit protein bL25</fullName>
    </recommendedName>
    <alternativeName>
        <fullName evidence="5">General stress protein CTC</fullName>
    </alternativeName>
</protein>
<dbReference type="KEGG" id="mmai:sS8_3305"/>
<name>A0A250KUP8_9GAMM</name>
<dbReference type="InterPro" id="IPR011035">
    <property type="entry name" value="Ribosomal_bL25/Gln-tRNA_synth"/>
</dbReference>
<dbReference type="Proteomes" id="UP000266313">
    <property type="component" value="Chromosome"/>
</dbReference>
<sequence>MVGSFVFEADLRVGTGKRDARRLRRAGNVPAVLYGGGAQPIGLVLQHNKVLKNLENDAVYSHVLTVKIDGREERAILKGLQRHPSKPIIMHMDFQRVSRGETIRVHVPLHFANQDISVGVKKGGVVTHNLVDVEVACTPDKLPEYLEVDLANVDIGQSVHLSDLTVPDGVEILALAHGPEHDLPVAAIQPGKVAESSEGSAE</sequence>
<proteinExistence type="inferred from homology"/>
<keyword evidence="3 5" id="KW-0689">Ribosomal protein</keyword>
<dbReference type="GO" id="GO:0022625">
    <property type="term" value="C:cytosolic large ribosomal subunit"/>
    <property type="evidence" value="ECO:0007669"/>
    <property type="project" value="TreeGrafter"/>
</dbReference>
<evidence type="ECO:0000256" key="1">
    <source>
        <dbReference type="ARBA" id="ARBA00022730"/>
    </source>
</evidence>
<dbReference type="NCBIfam" id="NF004128">
    <property type="entry name" value="PRK05618.1-2"/>
    <property type="match status" value="1"/>
</dbReference>
<evidence type="ECO:0000313" key="8">
    <source>
        <dbReference type="EMBL" id="BBA35244.1"/>
    </source>
</evidence>
<dbReference type="InterPro" id="IPR037121">
    <property type="entry name" value="Ribosomal_bL25_C"/>
</dbReference>
<dbReference type="InterPro" id="IPR001021">
    <property type="entry name" value="Ribosomal_bL25_long"/>
</dbReference>
<dbReference type="PANTHER" id="PTHR33284:SF1">
    <property type="entry name" value="RIBOSOMAL PROTEIN L25_GLN-TRNA SYNTHETASE, ANTI-CODON-BINDING DOMAIN-CONTAINING PROTEIN"/>
    <property type="match status" value="1"/>
</dbReference>
<dbReference type="RefSeq" id="WP_119630482.1">
    <property type="nucleotide sequence ID" value="NZ_AP017928.1"/>
</dbReference>
<feature type="domain" description="Large ribosomal subunit protein bL25 beta" evidence="7">
    <location>
        <begin position="103"/>
        <end position="189"/>
    </location>
</feature>
<keyword evidence="1 5" id="KW-0699">rRNA-binding</keyword>
<dbReference type="InterPro" id="IPR020057">
    <property type="entry name" value="Ribosomal_bL25_b-dom"/>
</dbReference>
<dbReference type="PANTHER" id="PTHR33284">
    <property type="entry name" value="RIBOSOMAL PROTEIN L25/GLN-TRNA SYNTHETASE, ANTI-CODON-BINDING DOMAIN-CONTAINING PROTEIN"/>
    <property type="match status" value="1"/>
</dbReference>
<feature type="domain" description="Large ribosomal subunit protein bL25 L25" evidence="6">
    <location>
        <begin position="8"/>
        <end position="94"/>
    </location>
</feature>
<dbReference type="Gene3D" id="2.40.240.10">
    <property type="entry name" value="Ribosomal Protein L25, Chain P"/>
    <property type="match status" value="1"/>
</dbReference>
<dbReference type="GO" id="GO:0003735">
    <property type="term" value="F:structural constituent of ribosome"/>
    <property type="evidence" value="ECO:0007669"/>
    <property type="project" value="InterPro"/>
</dbReference>
<evidence type="ECO:0000256" key="4">
    <source>
        <dbReference type="ARBA" id="ARBA00023274"/>
    </source>
</evidence>
<comment type="subunit">
    <text evidence="5">Part of the 50S ribosomal subunit; part of the 5S rRNA/L5/L18/L25 subcomplex. Contacts the 5S rRNA. Binds to the 5S rRNA independently of L5 and L18.</text>
</comment>
<dbReference type="InterPro" id="IPR020056">
    <property type="entry name" value="Rbsml_bL25/Gln-tRNA_synth_N"/>
</dbReference>